<evidence type="ECO:0000256" key="8">
    <source>
        <dbReference type="ARBA" id="ARBA00023136"/>
    </source>
</evidence>
<evidence type="ECO:0000256" key="7">
    <source>
        <dbReference type="ARBA" id="ARBA00023040"/>
    </source>
</evidence>
<keyword evidence="7 12" id="KW-0297">G-protein coupled receptor</keyword>
<evidence type="ECO:0000256" key="2">
    <source>
        <dbReference type="ARBA" id="ARBA00007376"/>
    </source>
</evidence>
<name>A0A8J0TZM0_XENLA</name>
<dbReference type="FunFam" id="1.20.1070.10:FF:000055">
    <property type="entry name" value="Taste receptor type 2"/>
    <property type="match status" value="1"/>
</dbReference>
<proteinExistence type="inferred from homology"/>
<dbReference type="SUPFAM" id="SSF81321">
    <property type="entry name" value="Family A G protein-coupled receptor-like"/>
    <property type="match status" value="1"/>
</dbReference>
<evidence type="ECO:0000313" key="14">
    <source>
        <dbReference type="Proteomes" id="UP000186698"/>
    </source>
</evidence>
<keyword evidence="4 12" id="KW-0716">Sensory transduction</keyword>
<evidence type="ECO:0000256" key="9">
    <source>
        <dbReference type="ARBA" id="ARBA00023170"/>
    </source>
</evidence>
<feature type="transmembrane region" description="Helical" evidence="13">
    <location>
        <begin position="234"/>
        <end position="260"/>
    </location>
</feature>
<sequence length="304" mass="34818">MLLVNNTYIIKILTLIITGPCGIILNASIVAVHLSHWKNGVSFGECDQITLIKGITNVLLQCFLAFNGIINTFQLYKHFDKEFIFVSYTFFFFLTSLWVWLTAWLSICYCFKLCNISHRFFIILKKTVPRRITQLLLGTVMILGIIKIPIFWSLNINAKLNTSSTLTVPFFILETDIRYLSFAVAFVSLLQFGCCLPTLITSFCMGLSLMSLLRHVRRMKQNNSQSWSGKMKTHARACMAIFLLLALNLFFFLTVFISIILKFNIASYWDTFFFSIILASPSGQGFILLFGNSKLRHDLLKICL</sequence>
<evidence type="ECO:0000256" key="3">
    <source>
        <dbReference type="ARBA" id="ARBA00022480"/>
    </source>
</evidence>
<keyword evidence="6 13" id="KW-1133">Transmembrane helix</keyword>
<dbReference type="OrthoDB" id="8876749at2759"/>
<dbReference type="GO" id="GO:0001580">
    <property type="term" value="P:detection of chemical stimulus involved in sensory perception of bitter taste"/>
    <property type="evidence" value="ECO:0000318"/>
    <property type="project" value="GO_Central"/>
</dbReference>
<feature type="transmembrane region" description="Helical" evidence="13">
    <location>
        <begin position="180"/>
        <end position="213"/>
    </location>
</feature>
<dbReference type="PANTHER" id="PTHR11394">
    <property type="entry name" value="TASTE RECEPTOR TYPE 2"/>
    <property type="match status" value="1"/>
</dbReference>
<evidence type="ECO:0000256" key="11">
    <source>
        <dbReference type="RuleBase" id="RU004423"/>
    </source>
</evidence>
<protein>
    <recommendedName>
        <fullName evidence="12">Taste receptor type 2</fullName>
    </recommendedName>
</protein>
<feature type="transmembrane region" description="Helical" evidence="13">
    <location>
        <begin position="88"/>
        <end position="111"/>
    </location>
</feature>
<dbReference type="AlphaFoldDB" id="A0A8J0TZM0"/>
<dbReference type="Proteomes" id="UP000186698">
    <property type="component" value="Chromosome 9_10S"/>
</dbReference>
<evidence type="ECO:0000256" key="13">
    <source>
        <dbReference type="SAM" id="Phobius"/>
    </source>
</evidence>
<dbReference type="PANTHER" id="PTHR11394:SF143">
    <property type="entry name" value="TASTE RECEPTOR TYPE 2"/>
    <property type="match status" value="1"/>
</dbReference>
<gene>
    <name evidence="15" type="primary">LOC108702335</name>
</gene>
<reference evidence="15" key="1">
    <citation type="submission" date="2025-08" db="UniProtKB">
        <authorList>
            <consortium name="RefSeq"/>
        </authorList>
    </citation>
    <scope>IDENTIFICATION</scope>
    <source>
        <strain evidence="15">J_2021</strain>
        <tissue evidence="15">Erythrocytes</tissue>
    </source>
</reference>
<feature type="transmembrane region" description="Helical" evidence="13">
    <location>
        <begin position="132"/>
        <end position="152"/>
    </location>
</feature>
<keyword evidence="14" id="KW-1185">Reference proteome</keyword>
<feature type="transmembrane region" description="Helical" evidence="13">
    <location>
        <begin position="272"/>
        <end position="291"/>
    </location>
</feature>
<evidence type="ECO:0000313" key="15">
    <source>
        <dbReference type="RefSeq" id="XP_018093299.1"/>
    </source>
</evidence>
<evidence type="ECO:0000256" key="1">
    <source>
        <dbReference type="ARBA" id="ARBA00004141"/>
    </source>
</evidence>
<dbReference type="Pfam" id="PF05296">
    <property type="entry name" value="TAS2R"/>
    <property type="match status" value="1"/>
</dbReference>
<dbReference type="GO" id="GO:0033038">
    <property type="term" value="F:bitter taste receptor activity"/>
    <property type="evidence" value="ECO:0000318"/>
    <property type="project" value="GO_Central"/>
</dbReference>
<keyword evidence="5 12" id="KW-0812">Transmembrane</keyword>
<evidence type="ECO:0000256" key="12">
    <source>
        <dbReference type="RuleBase" id="RU004424"/>
    </source>
</evidence>
<dbReference type="KEGG" id="xla:108702335"/>
<dbReference type="RefSeq" id="XP_018093299.1">
    <property type="nucleotide sequence ID" value="XM_018237810.1"/>
</dbReference>
<evidence type="ECO:0000256" key="10">
    <source>
        <dbReference type="ARBA" id="ARBA00023224"/>
    </source>
</evidence>
<comment type="subcellular location">
    <subcellularLocation>
        <location evidence="1 12">Membrane</location>
        <topology evidence="1 12">Multi-pass membrane protein</topology>
    </subcellularLocation>
</comment>
<dbReference type="GeneID" id="108702335"/>
<keyword evidence="3 12" id="KW-0919">Taste</keyword>
<keyword evidence="9 12" id="KW-0675">Receptor</keyword>
<dbReference type="GO" id="GO:0016020">
    <property type="term" value="C:membrane"/>
    <property type="evidence" value="ECO:0000318"/>
    <property type="project" value="GO_Central"/>
</dbReference>
<evidence type="ECO:0000256" key="6">
    <source>
        <dbReference type="ARBA" id="ARBA00022989"/>
    </source>
</evidence>
<dbReference type="InterPro" id="IPR007960">
    <property type="entry name" value="TAS2R"/>
</dbReference>
<evidence type="ECO:0000256" key="5">
    <source>
        <dbReference type="ARBA" id="ARBA00022692"/>
    </source>
</evidence>
<dbReference type="Gene3D" id="1.20.1070.10">
    <property type="entry name" value="Rhodopsin 7-helix transmembrane proteins"/>
    <property type="match status" value="1"/>
</dbReference>
<dbReference type="GO" id="GO:0004930">
    <property type="term" value="F:G protein-coupled receptor activity"/>
    <property type="evidence" value="ECO:0007669"/>
    <property type="project" value="UniProtKB-KW"/>
</dbReference>
<comment type="similarity">
    <text evidence="2 11">Belongs to the G-protein coupled receptor T2R family.</text>
</comment>
<accession>A0A8J0TZM0</accession>
<keyword evidence="10 12" id="KW-0807">Transducer</keyword>
<feature type="transmembrane region" description="Helical" evidence="13">
    <location>
        <begin position="12"/>
        <end position="34"/>
    </location>
</feature>
<evidence type="ECO:0000256" key="4">
    <source>
        <dbReference type="ARBA" id="ARBA00022606"/>
    </source>
</evidence>
<organism evidence="14 15">
    <name type="scientific">Xenopus laevis</name>
    <name type="common">African clawed frog</name>
    <dbReference type="NCBI Taxonomy" id="8355"/>
    <lineage>
        <taxon>Eukaryota</taxon>
        <taxon>Metazoa</taxon>
        <taxon>Chordata</taxon>
        <taxon>Craniata</taxon>
        <taxon>Vertebrata</taxon>
        <taxon>Euteleostomi</taxon>
        <taxon>Amphibia</taxon>
        <taxon>Batrachia</taxon>
        <taxon>Anura</taxon>
        <taxon>Pipoidea</taxon>
        <taxon>Pipidae</taxon>
        <taxon>Xenopodinae</taxon>
        <taxon>Xenopus</taxon>
        <taxon>Xenopus</taxon>
    </lineage>
</organism>
<keyword evidence="8 12" id="KW-0472">Membrane</keyword>